<keyword evidence="2" id="KW-1185">Reference proteome</keyword>
<dbReference type="Proteomes" id="UP000610746">
    <property type="component" value="Unassembled WGS sequence"/>
</dbReference>
<evidence type="ECO:0000313" key="2">
    <source>
        <dbReference type="Proteomes" id="UP000610746"/>
    </source>
</evidence>
<dbReference type="EMBL" id="JABSNO010000002">
    <property type="protein sequence ID" value="NRS91234.1"/>
    <property type="molecule type" value="Genomic_DNA"/>
</dbReference>
<sequence>MSNKKYKKQLLKGLKSLAKYEHSLLTTMTNLMLQGELNDSDIHFKKGDTFTFKDNIFNYSENKTIRSMAKIRKKTLKTINQIVENNNFKDKELEFLA</sequence>
<dbReference type="RefSeq" id="WP_173777872.1">
    <property type="nucleotide sequence ID" value="NZ_JABSNO010000002.1"/>
</dbReference>
<comment type="caution">
    <text evidence="1">The sequence shown here is derived from an EMBL/GenBank/DDBJ whole genome shotgun (WGS) entry which is preliminary data.</text>
</comment>
<accession>A0A8J8KA92</accession>
<organism evidence="1 2">
    <name type="scientific">Frigoriflavimonas asaccharolytica</name>
    <dbReference type="NCBI Taxonomy" id="2735899"/>
    <lineage>
        <taxon>Bacteria</taxon>
        <taxon>Pseudomonadati</taxon>
        <taxon>Bacteroidota</taxon>
        <taxon>Flavobacteriia</taxon>
        <taxon>Flavobacteriales</taxon>
        <taxon>Weeksellaceae</taxon>
        <taxon>Frigoriflavimonas</taxon>
    </lineage>
</organism>
<dbReference type="AlphaFoldDB" id="A0A8J8KA92"/>
<gene>
    <name evidence="1" type="ORF">HNQ03_000300</name>
</gene>
<name>A0A8J8KA92_9FLAO</name>
<proteinExistence type="predicted"/>
<protein>
    <submittedName>
        <fullName evidence="1">Uncharacterized protein</fullName>
    </submittedName>
</protein>
<evidence type="ECO:0000313" key="1">
    <source>
        <dbReference type="EMBL" id="NRS91234.1"/>
    </source>
</evidence>
<reference evidence="1" key="1">
    <citation type="submission" date="2020-05" db="EMBL/GenBank/DDBJ databases">
        <title>Genomic Encyclopedia of Type Strains, Phase IV (KMG-V): Genome sequencing to study the core and pangenomes of soil and plant-associated prokaryotes.</title>
        <authorList>
            <person name="Whitman W."/>
        </authorList>
    </citation>
    <scope>NUCLEOTIDE SEQUENCE</scope>
    <source>
        <strain evidence="1">16F</strain>
    </source>
</reference>